<keyword evidence="4" id="KW-1185">Reference proteome</keyword>
<protein>
    <recommendedName>
        <fullName evidence="5">Fimbrial assembly protein PilN</fullName>
    </recommendedName>
</protein>
<keyword evidence="2" id="KW-0472">Membrane</keyword>
<evidence type="ECO:0000256" key="1">
    <source>
        <dbReference type="SAM" id="Coils"/>
    </source>
</evidence>
<evidence type="ECO:0008006" key="5">
    <source>
        <dbReference type="Google" id="ProtNLM"/>
    </source>
</evidence>
<keyword evidence="2" id="KW-0812">Transmembrane</keyword>
<name>A0ABN5JEQ4_FUSVA</name>
<feature type="coiled-coil region" evidence="1">
    <location>
        <begin position="273"/>
        <end position="300"/>
    </location>
</feature>
<dbReference type="Pfam" id="PF05137">
    <property type="entry name" value="PilN"/>
    <property type="match status" value="1"/>
</dbReference>
<dbReference type="EMBL" id="CP028103">
    <property type="protein sequence ID" value="AVQ30308.1"/>
    <property type="molecule type" value="Genomic_DNA"/>
</dbReference>
<evidence type="ECO:0000313" key="4">
    <source>
        <dbReference type="Proteomes" id="UP000241238"/>
    </source>
</evidence>
<dbReference type="PANTHER" id="PTHR40278:SF1">
    <property type="entry name" value="DNA UTILIZATION PROTEIN HOFN"/>
    <property type="match status" value="1"/>
</dbReference>
<evidence type="ECO:0000313" key="3">
    <source>
        <dbReference type="EMBL" id="AVQ30308.1"/>
    </source>
</evidence>
<dbReference type="InterPro" id="IPR007813">
    <property type="entry name" value="PilN"/>
</dbReference>
<keyword evidence="2" id="KW-1133">Transmembrane helix</keyword>
<sequence>MFNNFLNREKDTFFTLEDTENVKKGILVLESEYFEIIKIILEEDLDEREREYEIEEQLENRIINYEAVDYIEKEIFLRKIDEIEENLIILIKREKIYEIADKIREKGIDLKGIIPVFLLKYLSNEEKKDEIFLDIGMGRTSVVVFKDNKLRDIVTIDIEKGEGLYSQEEFDELLERIVFSIEEENFDNIEKIIIYEKDKELEKFIEKSELYKKEIVVENWKNYEITFNKSFDFIPIEYRKGMEQRKYIKYGAAVLAGILIIEFFLFFFLTSVRNNEMENIKNFERDLGNLKGKIEEKRQDIKKFENFKDKKSKLLEKISFGKFKLSEILNELKKCKPSHIYFNGIEYNGKNTLKIIGRSQEEKDIYEFEKNILKNSNFFYLNHDYIKKQEYGYEFQMDIGVKNERNK</sequence>
<dbReference type="Proteomes" id="UP000241238">
    <property type="component" value="Chromosome"/>
</dbReference>
<dbReference type="GeneID" id="77467011"/>
<dbReference type="InterPro" id="IPR052534">
    <property type="entry name" value="Extracell_DNA_Util/SecSys_Comp"/>
</dbReference>
<evidence type="ECO:0000256" key="2">
    <source>
        <dbReference type="SAM" id="Phobius"/>
    </source>
</evidence>
<feature type="transmembrane region" description="Helical" evidence="2">
    <location>
        <begin position="247"/>
        <end position="269"/>
    </location>
</feature>
<gene>
    <name evidence="3" type="ORF">C4N18_03335</name>
</gene>
<organism evidence="3 4">
    <name type="scientific">Fusobacterium varium ATCC 27725</name>
    <dbReference type="NCBI Taxonomy" id="469618"/>
    <lineage>
        <taxon>Bacteria</taxon>
        <taxon>Fusobacteriati</taxon>
        <taxon>Fusobacteriota</taxon>
        <taxon>Fusobacteriia</taxon>
        <taxon>Fusobacteriales</taxon>
        <taxon>Fusobacteriaceae</taxon>
        <taxon>Fusobacterium</taxon>
    </lineage>
</organism>
<reference evidence="4" key="1">
    <citation type="journal article" date="2018" name="MSphere">
        <title>Fusobacterium Genomics Using MinION and Illumina Sequencing Enables Genome Completion and Correction.</title>
        <authorList>
            <person name="Todd S.M."/>
            <person name="Settlage R.E."/>
            <person name="Lahmers K.K."/>
            <person name="Slade D.J."/>
        </authorList>
    </citation>
    <scope>NUCLEOTIDE SEQUENCE [LARGE SCALE GENOMIC DNA]</scope>
    <source>
        <strain evidence="4">ATCC 27725</strain>
    </source>
</reference>
<accession>A0ABN5JEQ4</accession>
<dbReference type="PANTHER" id="PTHR40278">
    <property type="entry name" value="DNA UTILIZATION PROTEIN HOFN"/>
    <property type="match status" value="1"/>
</dbReference>
<dbReference type="RefSeq" id="WP_005948988.1">
    <property type="nucleotide sequence ID" value="NZ_CP028103.1"/>
</dbReference>
<proteinExistence type="predicted"/>
<keyword evidence="1" id="KW-0175">Coiled coil</keyword>